<comment type="caution">
    <text evidence="2">The sequence shown here is derived from an EMBL/GenBank/DDBJ whole genome shotgun (WGS) entry which is preliminary data.</text>
</comment>
<organism evidence="2 3">
    <name type="scientific">Cuscuta europaea</name>
    <name type="common">European dodder</name>
    <dbReference type="NCBI Taxonomy" id="41803"/>
    <lineage>
        <taxon>Eukaryota</taxon>
        <taxon>Viridiplantae</taxon>
        <taxon>Streptophyta</taxon>
        <taxon>Embryophyta</taxon>
        <taxon>Tracheophyta</taxon>
        <taxon>Spermatophyta</taxon>
        <taxon>Magnoliopsida</taxon>
        <taxon>eudicotyledons</taxon>
        <taxon>Gunneridae</taxon>
        <taxon>Pentapetalae</taxon>
        <taxon>asterids</taxon>
        <taxon>lamiids</taxon>
        <taxon>Solanales</taxon>
        <taxon>Convolvulaceae</taxon>
        <taxon>Cuscuteae</taxon>
        <taxon>Cuscuta</taxon>
        <taxon>Cuscuta subgen. Cuscuta</taxon>
    </lineage>
</organism>
<dbReference type="EMBL" id="CAMAPE010000074">
    <property type="protein sequence ID" value="CAH9117706.1"/>
    <property type="molecule type" value="Genomic_DNA"/>
</dbReference>
<evidence type="ECO:0000313" key="3">
    <source>
        <dbReference type="Proteomes" id="UP001152484"/>
    </source>
</evidence>
<accession>A0A9P0ZWK7</accession>
<evidence type="ECO:0000256" key="1">
    <source>
        <dbReference type="SAM" id="MobiDB-lite"/>
    </source>
</evidence>
<keyword evidence="3" id="KW-1185">Reference proteome</keyword>
<feature type="compositionally biased region" description="Basic and acidic residues" evidence="1">
    <location>
        <begin position="26"/>
        <end position="40"/>
    </location>
</feature>
<protein>
    <submittedName>
        <fullName evidence="2">Uncharacterized protein</fullName>
    </submittedName>
</protein>
<name>A0A9P0ZWK7_CUSEU</name>
<dbReference type="AlphaFoldDB" id="A0A9P0ZWK7"/>
<evidence type="ECO:0000313" key="2">
    <source>
        <dbReference type="EMBL" id="CAH9117706.1"/>
    </source>
</evidence>
<dbReference type="Proteomes" id="UP001152484">
    <property type="component" value="Unassembled WGS sequence"/>
</dbReference>
<feature type="compositionally biased region" description="Polar residues" evidence="1">
    <location>
        <begin position="42"/>
        <end position="62"/>
    </location>
</feature>
<dbReference type="OrthoDB" id="10603656at2759"/>
<proteinExistence type="predicted"/>
<sequence length="248" mass="27220">MIPVNKSWQSLVFKVDNLESLHHSSEIIDHKQHGSREKKATNKTWHQPSRTGQNPNSNHSSRFKKINTTVRIKEPLQGSEQILSTADIESPTFFQIQNLHNPILHKHGIPPGPHTKPNGLVTQVELKPNRPSKQSIPIAQHQDLIFDPQILLPRLHHESIVHRHASNGVNTLGFDLLRLVYKPRKMLLGAGGCEGARDGKDDGFFAGSQVKNGNGMEFVGGIEVGQRGIGELITNGDCGGDSCGGGES</sequence>
<feature type="region of interest" description="Disordered" evidence="1">
    <location>
        <begin position="26"/>
        <end position="62"/>
    </location>
</feature>
<reference evidence="2" key="1">
    <citation type="submission" date="2022-07" db="EMBL/GenBank/DDBJ databases">
        <authorList>
            <person name="Macas J."/>
            <person name="Novak P."/>
            <person name="Neumann P."/>
        </authorList>
    </citation>
    <scope>NUCLEOTIDE SEQUENCE</scope>
</reference>
<gene>
    <name evidence="2" type="ORF">CEURO_LOCUS21648</name>
</gene>